<comment type="subcellular location">
    <subcellularLocation>
        <location evidence="2">Golgi apparatus membrane</location>
        <topology evidence="2">Multi-pass membrane protein</topology>
    </subcellularLocation>
</comment>
<keyword evidence="14" id="KW-1185">Reference proteome</keyword>
<evidence type="ECO:0000259" key="12">
    <source>
        <dbReference type="Pfam" id="PF09335"/>
    </source>
</evidence>
<dbReference type="AlphaFoldDB" id="A0A6A4HHG5"/>
<evidence type="ECO:0000256" key="4">
    <source>
        <dbReference type="ARBA" id="ARBA00013533"/>
    </source>
</evidence>
<feature type="region of interest" description="Disordered" evidence="10">
    <location>
        <begin position="1"/>
        <end position="63"/>
    </location>
</feature>
<reference evidence="13" key="1">
    <citation type="journal article" date="2019" name="Environ. Microbiol.">
        <title>Fungal ecological strategies reflected in gene transcription - a case study of two litter decomposers.</title>
        <authorList>
            <person name="Barbi F."/>
            <person name="Kohler A."/>
            <person name="Barry K."/>
            <person name="Baskaran P."/>
            <person name="Daum C."/>
            <person name="Fauchery L."/>
            <person name="Ihrmark K."/>
            <person name="Kuo A."/>
            <person name="LaButti K."/>
            <person name="Lipzen A."/>
            <person name="Morin E."/>
            <person name="Grigoriev I.V."/>
            <person name="Henrissat B."/>
            <person name="Lindahl B."/>
            <person name="Martin F."/>
        </authorList>
    </citation>
    <scope>NUCLEOTIDE SEQUENCE</scope>
    <source>
        <strain evidence="13">JB14</strain>
    </source>
</reference>
<name>A0A6A4HHG5_9AGAR</name>
<evidence type="ECO:0000256" key="1">
    <source>
        <dbReference type="ARBA" id="ARBA00002978"/>
    </source>
</evidence>
<evidence type="ECO:0000313" key="13">
    <source>
        <dbReference type="EMBL" id="KAE9397333.1"/>
    </source>
</evidence>
<dbReference type="EMBL" id="ML769499">
    <property type="protein sequence ID" value="KAE9397333.1"/>
    <property type="molecule type" value="Genomic_DNA"/>
</dbReference>
<dbReference type="GO" id="GO:0000139">
    <property type="term" value="C:Golgi membrane"/>
    <property type="evidence" value="ECO:0007669"/>
    <property type="project" value="UniProtKB-SubCell"/>
</dbReference>
<dbReference type="PANTHER" id="PTHR47549">
    <property type="entry name" value="GOLGI APPARATUS MEMBRANE PROTEIN TVP38-RELATED"/>
    <property type="match status" value="1"/>
</dbReference>
<keyword evidence="9 11" id="KW-0472">Membrane</keyword>
<comment type="function">
    <text evidence="1">Golgi membrane protein involved in vesicular trafficking and spindle migration.</text>
</comment>
<feature type="transmembrane region" description="Helical" evidence="11">
    <location>
        <begin position="269"/>
        <end position="289"/>
    </location>
</feature>
<feature type="transmembrane region" description="Helical" evidence="11">
    <location>
        <begin position="91"/>
        <end position="112"/>
    </location>
</feature>
<evidence type="ECO:0000256" key="3">
    <source>
        <dbReference type="ARBA" id="ARBA00008640"/>
    </source>
</evidence>
<evidence type="ECO:0000256" key="11">
    <source>
        <dbReference type="SAM" id="Phobius"/>
    </source>
</evidence>
<dbReference type="Proteomes" id="UP000799118">
    <property type="component" value="Unassembled WGS sequence"/>
</dbReference>
<accession>A0A6A4HHG5</accession>
<evidence type="ECO:0000256" key="9">
    <source>
        <dbReference type="ARBA" id="ARBA00023136"/>
    </source>
</evidence>
<organism evidence="13 14">
    <name type="scientific">Gymnopus androsaceus JB14</name>
    <dbReference type="NCBI Taxonomy" id="1447944"/>
    <lineage>
        <taxon>Eukaryota</taxon>
        <taxon>Fungi</taxon>
        <taxon>Dikarya</taxon>
        <taxon>Basidiomycota</taxon>
        <taxon>Agaricomycotina</taxon>
        <taxon>Agaricomycetes</taxon>
        <taxon>Agaricomycetidae</taxon>
        <taxon>Agaricales</taxon>
        <taxon>Marasmiineae</taxon>
        <taxon>Omphalotaceae</taxon>
        <taxon>Gymnopus</taxon>
    </lineage>
</organism>
<evidence type="ECO:0000256" key="6">
    <source>
        <dbReference type="ARBA" id="ARBA00022692"/>
    </source>
</evidence>
<dbReference type="Pfam" id="PF09335">
    <property type="entry name" value="VTT_dom"/>
    <property type="match status" value="1"/>
</dbReference>
<keyword evidence="6 11" id="KW-0812">Transmembrane</keyword>
<gene>
    <name evidence="13" type="ORF">BT96DRAFT_921619</name>
</gene>
<keyword evidence="8" id="KW-0333">Golgi apparatus</keyword>
<evidence type="ECO:0000313" key="14">
    <source>
        <dbReference type="Proteomes" id="UP000799118"/>
    </source>
</evidence>
<keyword evidence="7 11" id="KW-1133">Transmembrane helix</keyword>
<feature type="domain" description="VTT" evidence="12">
    <location>
        <begin position="140"/>
        <end position="254"/>
    </location>
</feature>
<comment type="similarity">
    <text evidence="3">Belongs to the TVP38/TMEM64 family.</text>
</comment>
<evidence type="ECO:0000256" key="7">
    <source>
        <dbReference type="ARBA" id="ARBA00022989"/>
    </source>
</evidence>
<dbReference type="PANTHER" id="PTHR47549:SF2">
    <property type="entry name" value="GOLGI APPARATUS MEMBRANE PROTEIN TVP38"/>
    <property type="match status" value="1"/>
</dbReference>
<feature type="transmembrane region" description="Helical" evidence="11">
    <location>
        <begin position="142"/>
        <end position="166"/>
    </location>
</feature>
<evidence type="ECO:0000256" key="8">
    <source>
        <dbReference type="ARBA" id="ARBA00023034"/>
    </source>
</evidence>
<feature type="transmembrane region" description="Helical" evidence="11">
    <location>
        <begin position="223"/>
        <end position="243"/>
    </location>
</feature>
<evidence type="ECO:0000256" key="2">
    <source>
        <dbReference type="ARBA" id="ARBA00004653"/>
    </source>
</evidence>
<dbReference type="OrthoDB" id="166803at2759"/>
<dbReference type="InterPro" id="IPR032816">
    <property type="entry name" value="VTT_dom"/>
</dbReference>
<sequence>MARDEDHYTPLADRNPGVNYYPPVAPAPSYGKIPSNDTNPSGNIRRGGGRTPSPTPSEVLALDGKSPPLTTTQRIGNRHLTMKFLFQSKQLLFLFIVALFVSLVLHILQALIHPFLSLPAGWLVPVGMIFVLSFPPLFGQEFVALLCGVGWGLGEGFGIVAFGTLLGEIGNYFVFKWCCTSVSRKYAKKNIDYACLVRILHDGGFKVALAARYSVIPPHLTTAVFACSGLGFFAFLPAVIFSLPKQFASVLLGYIFEQEALHGKTREDVIGQVAISVISAVITVIAARYTSAVTKKVKPQVIYERRKARQHALEEA</sequence>
<protein>
    <recommendedName>
        <fullName evidence="4">Golgi apparatus membrane protein TVP38</fullName>
    </recommendedName>
    <alternativeName>
        <fullName evidence="5">Golgi apparatus membrane protein tvp38</fullName>
    </alternativeName>
</protein>
<evidence type="ECO:0000256" key="5">
    <source>
        <dbReference type="ARBA" id="ARBA00020673"/>
    </source>
</evidence>
<dbReference type="InterPro" id="IPR051076">
    <property type="entry name" value="Golgi_membrane_TVP38/TMEM64"/>
</dbReference>
<proteinExistence type="inferred from homology"/>
<evidence type="ECO:0000256" key="10">
    <source>
        <dbReference type="SAM" id="MobiDB-lite"/>
    </source>
</evidence>